<evidence type="ECO:0000256" key="1">
    <source>
        <dbReference type="ARBA" id="ARBA00012528"/>
    </source>
</evidence>
<evidence type="ECO:0000313" key="7">
    <source>
        <dbReference type="Proteomes" id="UP001293718"/>
    </source>
</evidence>
<dbReference type="SMART" id="SM00267">
    <property type="entry name" value="GGDEF"/>
    <property type="match status" value="1"/>
</dbReference>
<evidence type="ECO:0000256" key="2">
    <source>
        <dbReference type="ARBA" id="ARBA00034247"/>
    </source>
</evidence>
<feature type="transmembrane region" description="Helical" evidence="4">
    <location>
        <begin position="178"/>
        <end position="202"/>
    </location>
</feature>
<dbReference type="PROSITE" id="PS50887">
    <property type="entry name" value="GGDEF"/>
    <property type="match status" value="1"/>
</dbReference>
<keyword evidence="4" id="KW-0472">Membrane</keyword>
<evidence type="ECO:0000313" key="6">
    <source>
        <dbReference type="EMBL" id="MDZ5459377.1"/>
    </source>
</evidence>
<dbReference type="EMBL" id="JAXOJX010000043">
    <property type="protein sequence ID" value="MDZ5459377.1"/>
    <property type="molecule type" value="Genomic_DNA"/>
</dbReference>
<feature type="region of interest" description="Disordered" evidence="3">
    <location>
        <begin position="383"/>
        <end position="405"/>
    </location>
</feature>
<dbReference type="RefSeq" id="WP_066339528.1">
    <property type="nucleotide sequence ID" value="NZ_JAXOJX010000043.1"/>
</dbReference>
<comment type="caution">
    <text evidence="6">The sequence shown here is derived from an EMBL/GenBank/DDBJ whole genome shotgun (WGS) entry which is preliminary data.</text>
</comment>
<dbReference type="PANTHER" id="PTHR45138:SF9">
    <property type="entry name" value="DIGUANYLATE CYCLASE DGCM-RELATED"/>
    <property type="match status" value="1"/>
</dbReference>
<evidence type="ECO:0000256" key="4">
    <source>
        <dbReference type="SAM" id="Phobius"/>
    </source>
</evidence>
<feature type="domain" description="GGDEF" evidence="5">
    <location>
        <begin position="246"/>
        <end position="372"/>
    </location>
</feature>
<proteinExistence type="predicted"/>
<keyword evidence="7" id="KW-1185">Reference proteome</keyword>
<dbReference type="SUPFAM" id="SSF55073">
    <property type="entry name" value="Nucleotide cyclase"/>
    <property type="match status" value="1"/>
</dbReference>
<reference evidence="6 7" key="1">
    <citation type="submission" date="2023-11" db="EMBL/GenBank/DDBJ databases">
        <title>Draft genome of Azohydromonas lata strain H1 (DSM1123), a polyhydroxyalkanoate producer.</title>
        <authorList>
            <person name="Traversa D."/>
            <person name="D'Addabbo P."/>
            <person name="Pazzani C."/>
            <person name="Manzari C."/>
            <person name="Chiara M."/>
            <person name="Scrascia M."/>
        </authorList>
    </citation>
    <scope>NUCLEOTIDE SEQUENCE [LARGE SCALE GENOMIC DNA]</scope>
    <source>
        <strain evidence="6 7">H1</strain>
    </source>
</reference>
<dbReference type="PANTHER" id="PTHR45138">
    <property type="entry name" value="REGULATORY COMPONENTS OF SENSORY TRANSDUCTION SYSTEM"/>
    <property type="match status" value="1"/>
</dbReference>
<dbReference type="InterPro" id="IPR000160">
    <property type="entry name" value="GGDEF_dom"/>
</dbReference>
<dbReference type="EC" id="2.7.7.65" evidence="1"/>
<organism evidence="6 7">
    <name type="scientific">Azohydromonas lata</name>
    <dbReference type="NCBI Taxonomy" id="45677"/>
    <lineage>
        <taxon>Bacteria</taxon>
        <taxon>Pseudomonadati</taxon>
        <taxon>Pseudomonadota</taxon>
        <taxon>Betaproteobacteria</taxon>
        <taxon>Burkholderiales</taxon>
        <taxon>Sphaerotilaceae</taxon>
        <taxon>Azohydromonas</taxon>
    </lineage>
</organism>
<name>A0ABU5IKE3_9BURK</name>
<protein>
    <recommendedName>
        <fullName evidence="1">diguanylate cyclase</fullName>
        <ecNumber evidence="1">2.7.7.65</ecNumber>
    </recommendedName>
</protein>
<dbReference type="Pfam" id="PF00990">
    <property type="entry name" value="GGDEF"/>
    <property type="match status" value="1"/>
</dbReference>
<evidence type="ECO:0000256" key="3">
    <source>
        <dbReference type="SAM" id="MobiDB-lite"/>
    </source>
</evidence>
<keyword evidence="6" id="KW-0548">Nucleotidyltransferase</keyword>
<dbReference type="GO" id="GO:0052621">
    <property type="term" value="F:diguanylate cyclase activity"/>
    <property type="evidence" value="ECO:0007669"/>
    <property type="project" value="UniProtKB-EC"/>
</dbReference>
<feature type="transmembrane region" description="Helical" evidence="4">
    <location>
        <begin position="61"/>
        <end position="81"/>
    </location>
</feature>
<comment type="catalytic activity">
    <reaction evidence="2">
        <text>2 GTP = 3',3'-c-di-GMP + 2 diphosphate</text>
        <dbReference type="Rhea" id="RHEA:24898"/>
        <dbReference type="ChEBI" id="CHEBI:33019"/>
        <dbReference type="ChEBI" id="CHEBI:37565"/>
        <dbReference type="ChEBI" id="CHEBI:58805"/>
        <dbReference type="EC" id="2.7.7.65"/>
    </reaction>
</comment>
<dbReference type="InterPro" id="IPR029787">
    <property type="entry name" value="Nucleotide_cyclase"/>
</dbReference>
<evidence type="ECO:0000259" key="5">
    <source>
        <dbReference type="PROSITE" id="PS50887"/>
    </source>
</evidence>
<dbReference type="Gene3D" id="3.30.70.270">
    <property type="match status" value="1"/>
</dbReference>
<accession>A0ABU5IKE3</accession>
<feature type="compositionally biased region" description="Low complexity" evidence="3">
    <location>
        <begin position="389"/>
        <end position="405"/>
    </location>
</feature>
<dbReference type="Proteomes" id="UP001293718">
    <property type="component" value="Unassembled WGS sequence"/>
</dbReference>
<keyword evidence="4" id="KW-1133">Transmembrane helix</keyword>
<dbReference type="InterPro" id="IPR050469">
    <property type="entry name" value="Diguanylate_Cyclase"/>
</dbReference>
<keyword evidence="6" id="KW-0808">Transferase</keyword>
<dbReference type="InterPro" id="IPR043128">
    <property type="entry name" value="Rev_trsase/Diguanyl_cyclase"/>
</dbReference>
<feature type="transmembrane region" description="Helical" evidence="4">
    <location>
        <begin position="6"/>
        <end position="29"/>
    </location>
</feature>
<sequence>MRPDLPTLLLADLVLTAGVAILMAAWGLLRTVPRGHWGWVAAPALAAAGAGLQLVAGRGSLLSGLGLWLLCLWPLAALQGLRRFDARARLPGSSRADALLAGLAALWALGLEFEEGPHRDAHAAVLAAMLQASVAAVLARSQVRRLSMVLRVSALTLGAGALLQGGAAWLALRGQSPWVGPAALLLNALLAVAASGVAPLLAQERAENALRETRRRLRLLGRSELMAPGSAHFDVLARRVLRRETRAAAVLVFDIDAPERAGQELMRARRRVVAHAVHATLRGHDLAGRHGEAFVLLLPGTSLRNAMAAATRIAERVRALSLLEETVDEVSLSFGVGELRSGEALAQGLHRARAALDEAQRQGAGRAVGAAAGGKEPLFVESRRLGPRPAQTMAAPAPQGAQAGG</sequence>
<feature type="transmembrane region" description="Helical" evidence="4">
    <location>
        <begin position="152"/>
        <end position="172"/>
    </location>
</feature>
<gene>
    <name evidence="6" type="ORF">SM757_22620</name>
</gene>
<keyword evidence="4" id="KW-0812">Transmembrane</keyword>
<feature type="transmembrane region" description="Helical" evidence="4">
    <location>
        <begin position="36"/>
        <end position="55"/>
    </location>
</feature>